<dbReference type="AlphaFoldDB" id="A0A7W8KJA4"/>
<dbReference type="Pfam" id="PF01408">
    <property type="entry name" value="GFO_IDH_MocA"/>
    <property type="match status" value="1"/>
</dbReference>
<dbReference type="InterPro" id="IPR036291">
    <property type="entry name" value="NAD(P)-bd_dom_sf"/>
</dbReference>
<dbReference type="GO" id="GO:0000166">
    <property type="term" value="F:nucleotide binding"/>
    <property type="evidence" value="ECO:0007669"/>
    <property type="project" value="InterPro"/>
</dbReference>
<comment type="caution">
    <text evidence="4">The sequence shown here is derived from an EMBL/GenBank/DDBJ whole genome shotgun (WGS) entry which is preliminary data.</text>
</comment>
<evidence type="ECO:0000313" key="5">
    <source>
        <dbReference type="Proteomes" id="UP000539473"/>
    </source>
</evidence>
<accession>A0A7W8KJA4</accession>
<reference evidence="3" key="1">
    <citation type="journal article" date="2014" name="Int. J. Syst. Evol. Microbiol.">
        <title>Complete genome of a new Firmicutes species belonging to the dominant human colonic microbiota ('Ruminococcus bicirculans') reveals two chromosomes and a selective capacity to utilize plant glucans.</title>
        <authorList>
            <consortium name="NISC Comparative Sequencing Program"/>
            <person name="Wegmann U."/>
            <person name="Louis P."/>
            <person name="Goesmann A."/>
            <person name="Henrissat B."/>
            <person name="Duncan S.H."/>
            <person name="Flint H.J."/>
        </authorList>
    </citation>
    <scope>NUCLEOTIDE SEQUENCE</scope>
    <source>
        <strain evidence="3">CGMCC 1.18437</strain>
    </source>
</reference>
<dbReference type="SUPFAM" id="SSF51735">
    <property type="entry name" value="NAD(P)-binding Rossmann-fold domains"/>
    <property type="match status" value="1"/>
</dbReference>
<dbReference type="Proteomes" id="UP000539473">
    <property type="component" value="Unassembled WGS sequence"/>
</dbReference>
<dbReference type="EMBL" id="JACHFK010000010">
    <property type="protein sequence ID" value="MBB5377986.1"/>
    <property type="molecule type" value="Genomic_DNA"/>
</dbReference>
<evidence type="ECO:0000313" key="3">
    <source>
        <dbReference type="EMBL" id="GHF53561.1"/>
    </source>
</evidence>
<evidence type="ECO:0000259" key="1">
    <source>
        <dbReference type="Pfam" id="PF01408"/>
    </source>
</evidence>
<name>A0A7W8KJA4_9DEIO</name>
<feature type="domain" description="GFO/IDH/MocA-like oxidoreductase" evidence="2">
    <location>
        <begin position="131"/>
        <end position="260"/>
    </location>
</feature>
<evidence type="ECO:0000313" key="4">
    <source>
        <dbReference type="EMBL" id="MBB5377986.1"/>
    </source>
</evidence>
<keyword evidence="6" id="KW-1185">Reference proteome</keyword>
<dbReference type="PANTHER" id="PTHR43708:SF8">
    <property type="entry name" value="OXIDOREDUCTASE"/>
    <property type="match status" value="1"/>
</dbReference>
<sequence>MTPLNVVIVGCGVIATPYAEGFADFPTLRLHGCFDVDASKRDAFAAAQGCRPYPSLEAALADPDADLIVNLTVLPAHYDVTKRALEAGKHVFSEKPLAASSAQAQELVALARDRGVRLGCAPVTHLGHAQQRAGQELRAGRIGPVRVIYAEANHARIETWHGAPHSFYRVGPLRDVGVYPLGVITSIFGPARRVWAYGTAVKPERVTKRGEPFEVEAPDWYVAVIELAAGPVVRLTASFYVTDRGKQPEAIEFHGDDGQLFLAHWFSPSAALEVAAFGQGYAPLEDFTPSTQEFRWAVALDEMARAIAEGRPHRVSGEQAAHLVEILEAAHLSIERGGAVELTTTFTAPEPLPGGPGPVA</sequence>
<dbReference type="EMBL" id="BNAJ01000009">
    <property type="protein sequence ID" value="GHF53561.1"/>
    <property type="molecule type" value="Genomic_DNA"/>
</dbReference>
<organism evidence="4 5">
    <name type="scientific">Deinococcus metalli</name>
    <dbReference type="NCBI Taxonomy" id="1141878"/>
    <lineage>
        <taxon>Bacteria</taxon>
        <taxon>Thermotogati</taxon>
        <taxon>Deinococcota</taxon>
        <taxon>Deinococci</taxon>
        <taxon>Deinococcales</taxon>
        <taxon>Deinococcaceae</taxon>
        <taxon>Deinococcus</taxon>
    </lineage>
</organism>
<reference evidence="4 5" key="3">
    <citation type="submission" date="2020-08" db="EMBL/GenBank/DDBJ databases">
        <title>Genomic Encyclopedia of Type Strains, Phase IV (KMG-IV): sequencing the most valuable type-strain genomes for metagenomic binning, comparative biology and taxonomic classification.</title>
        <authorList>
            <person name="Goeker M."/>
        </authorList>
    </citation>
    <scope>NUCLEOTIDE SEQUENCE [LARGE SCALE GENOMIC DNA]</scope>
    <source>
        <strain evidence="4 5">DSM 27521</strain>
    </source>
</reference>
<dbReference type="InterPro" id="IPR051317">
    <property type="entry name" value="Gfo/Idh/MocA_oxidoreduct"/>
</dbReference>
<proteinExistence type="predicted"/>
<evidence type="ECO:0000259" key="2">
    <source>
        <dbReference type="Pfam" id="PF22725"/>
    </source>
</evidence>
<dbReference type="Proteomes" id="UP000619376">
    <property type="component" value="Unassembled WGS sequence"/>
</dbReference>
<dbReference type="InterPro" id="IPR000683">
    <property type="entry name" value="Gfo/Idh/MocA-like_OxRdtase_N"/>
</dbReference>
<dbReference type="Pfam" id="PF22725">
    <property type="entry name" value="GFO_IDH_MocA_C3"/>
    <property type="match status" value="1"/>
</dbReference>
<reference evidence="3" key="4">
    <citation type="submission" date="2024-05" db="EMBL/GenBank/DDBJ databases">
        <authorList>
            <person name="Sun Q."/>
            <person name="Zhou Y."/>
        </authorList>
    </citation>
    <scope>NUCLEOTIDE SEQUENCE</scope>
    <source>
        <strain evidence="3">CGMCC 1.18437</strain>
    </source>
</reference>
<feature type="domain" description="Gfo/Idh/MocA-like oxidoreductase N-terminal" evidence="1">
    <location>
        <begin position="4"/>
        <end position="119"/>
    </location>
</feature>
<protein>
    <submittedName>
        <fullName evidence="3">Oxidoreductase</fullName>
    </submittedName>
    <submittedName>
        <fullName evidence="4">Putative dehydrogenase</fullName>
    </submittedName>
</protein>
<dbReference type="InterPro" id="IPR055170">
    <property type="entry name" value="GFO_IDH_MocA-like_dom"/>
</dbReference>
<dbReference type="Gene3D" id="3.40.50.720">
    <property type="entry name" value="NAD(P)-binding Rossmann-like Domain"/>
    <property type="match status" value="1"/>
</dbReference>
<dbReference type="PANTHER" id="PTHR43708">
    <property type="entry name" value="CONSERVED EXPRESSED OXIDOREDUCTASE (EUROFUNG)"/>
    <property type="match status" value="1"/>
</dbReference>
<dbReference type="Gene3D" id="3.30.360.10">
    <property type="entry name" value="Dihydrodipicolinate Reductase, domain 2"/>
    <property type="match status" value="1"/>
</dbReference>
<dbReference type="RefSeq" id="WP_184114036.1">
    <property type="nucleotide sequence ID" value="NZ_BNAJ01000009.1"/>
</dbReference>
<evidence type="ECO:0000313" key="6">
    <source>
        <dbReference type="Proteomes" id="UP000619376"/>
    </source>
</evidence>
<dbReference type="SUPFAM" id="SSF55347">
    <property type="entry name" value="Glyceraldehyde-3-phosphate dehydrogenase-like, C-terminal domain"/>
    <property type="match status" value="1"/>
</dbReference>
<reference evidence="6" key="2">
    <citation type="journal article" date="2019" name="Int. J. Syst. Evol. Microbiol.">
        <title>The Global Catalogue of Microorganisms (GCM) 10K type strain sequencing project: providing services to taxonomists for standard genome sequencing and annotation.</title>
        <authorList>
            <consortium name="The Broad Institute Genomics Platform"/>
            <consortium name="The Broad Institute Genome Sequencing Center for Infectious Disease"/>
            <person name="Wu L."/>
            <person name="Ma J."/>
        </authorList>
    </citation>
    <scope>NUCLEOTIDE SEQUENCE [LARGE SCALE GENOMIC DNA]</scope>
    <source>
        <strain evidence="6">CGMCC 1.18437</strain>
    </source>
</reference>
<gene>
    <name evidence="3" type="ORF">GCM10017781_32220</name>
    <name evidence="4" type="ORF">HNQ07_003487</name>
</gene>